<evidence type="ECO:0000313" key="2">
    <source>
        <dbReference type="EMBL" id="CAL1586932.1"/>
    </source>
</evidence>
<keyword evidence="3" id="KW-1185">Reference proteome</keyword>
<accession>A0AAV2KHB7</accession>
<keyword evidence="1" id="KW-0472">Membrane</keyword>
<evidence type="ECO:0000313" key="3">
    <source>
        <dbReference type="Proteomes" id="UP001497482"/>
    </source>
</evidence>
<keyword evidence="1" id="KW-0812">Transmembrane</keyword>
<keyword evidence="1" id="KW-1133">Transmembrane helix</keyword>
<dbReference type="Proteomes" id="UP001497482">
    <property type="component" value="Chromosome 17"/>
</dbReference>
<dbReference type="AlphaFoldDB" id="A0AAV2KHB7"/>
<feature type="transmembrane region" description="Helical" evidence="1">
    <location>
        <begin position="28"/>
        <end position="48"/>
    </location>
</feature>
<name>A0AAV2KHB7_KNICA</name>
<reference evidence="2 3" key="1">
    <citation type="submission" date="2024-04" db="EMBL/GenBank/DDBJ databases">
        <authorList>
            <person name="Waldvogel A.-M."/>
            <person name="Schoenle A."/>
        </authorList>
    </citation>
    <scope>NUCLEOTIDE SEQUENCE [LARGE SCALE GENOMIC DNA]</scope>
</reference>
<protein>
    <submittedName>
        <fullName evidence="2">Uncharacterized protein</fullName>
    </submittedName>
</protein>
<gene>
    <name evidence="2" type="ORF">KC01_LOCUS16913</name>
</gene>
<sequence length="204" mass="22122">MDKNLQPLESRPSVLESDKVELWKSATMPLSLLSTLCVCVLCILQVILQTPHQQRPFPRAGASRWDTSLERSLRLVFGVIKMQMFWERSSGRSLLLGLIMIRVTDGCSLIDFSGTPRCPAPRGPPPSVTHQASRGHGNACTPLRAAATSSLLLFCPPPLAPLLPTSSGSSSARLLWLLFCPPSLAPLLATSSGPSSAHLLWLLF</sequence>
<proteinExistence type="predicted"/>
<dbReference type="EMBL" id="OZ035839">
    <property type="protein sequence ID" value="CAL1586932.1"/>
    <property type="molecule type" value="Genomic_DNA"/>
</dbReference>
<organism evidence="2 3">
    <name type="scientific">Knipowitschia caucasica</name>
    <name type="common">Caucasian dwarf goby</name>
    <name type="synonym">Pomatoschistus caucasicus</name>
    <dbReference type="NCBI Taxonomy" id="637954"/>
    <lineage>
        <taxon>Eukaryota</taxon>
        <taxon>Metazoa</taxon>
        <taxon>Chordata</taxon>
        <taxon>Craniata</taxon>
        <taxon>Vertebrata</taxon>
        <taxon>Euteleostomi</taxon>
        <taxon>Actinopterygii</taxon>
        <taxon>Neopterygii</taxon>
        <taxon>Teleostei</taxon>
        <taxon>Neoteleostei</taxon>
        <taxon>Acanthomorphata</taxon>
        <taxon>Gobiaria</taxon>
        <taxon>Gobiiformes</taxon>
        <taxon>Gobioidei</taxon>
        <taxon>Gobiidae</taxon>
        <taxon>Gobiinae</taxon>
        <taxon>Knipowitschia</taxon>
    </lineage>
</organism>
<evidence type="ECO:0000256" key="1">
    <source>
        <dbReference type="SAM" id="Phobius"/>
    </source>
</evidence>